<gene>
    <name evidence="13" type="ORF">B5F75_01875</name>
</gene>
<keyword evidence="6" id="KW-0418">Kinase</keyword>
<dbReference type="RefSeq" id="WP_087287072.1">
    <property type="nucleotide sequence ID" value="NZ_NFJD01000001.1"/>
</dbReference>
<dbReference type="Pfam" id="PF19279">
    <property type="entry name" value="YegS_C"/>
    <property type="match status" value="1"/>
</dbReference>
<dbReference type="GO" id="GO:0005886">
    <property type="term" value="C:plasma membrane"/>
    <property type="evidence" value="ECO:0007669"/>
    <property type="project" value="TreeGrafter"/>
</dbReference>
<evidence type="ECO:0000259" key="12">
    <source>
        <dbReference type="PROSITE" id="PS50146"/>
    </source>
</evidence>
<dbReference type="InterPro" id="IPR001206">
    <property type="entry name" value="Diacylglycerol_kinase_cat_dom"/>
</dbReference>
<dbReference type="SUPFAM" id="SSF111331">
    <property type="entry name" value="NAD kinase/diacylglycerol kinase-like"/>
    <property type="match status" value="1"/>
</dbReference>
<keyword evidence="11" id="KW-1208">Phospholipid metabolism</keyword>
<keyword evidence="14" id="KW-1185">Reference proteome</keyword>
<evidence type="ECO:0000256" key="2">
    <source>
        <dbReference type="ARBA" id="ARBA00022516"/>
    </source>
</evidence>
<dbReference type="SMART" id="SM00046">
    <property type="entry name" value="DAGKc"/>
    <property type="match status" value="1"/>
</dbReference>
<evidence type="ECO:0000256" key="6">
    <source>
        <dbReference type="ARBA" id="ARBA00022777"/>
    </source>
</evidence>
<dbReference type="PANTHER" id="PTHR12358">
    <property type="entry name" value="SPHINGOSINE KINASE"/>
    <property type="match status" value="1"/>
</dbReference>
<comment type="caution">
    <text evidence="13">The sequence shown here is derived from an EMBL/GenBank/DDBJ whole genome shotgun (WGS) entry which is preliminary data.</text>
</comment>
<proteinExistence type="predicted"/>
<dbReference type="GO" id="GO:0016301">
    <property type="term" value="F:kinase activity"/>
    <property type="evidence" value="ECO:0007669"/>
    <property type="project" value="UniProtKB-KW"/>
</dbReference>
<keyword evidence="8" id="KW-0460">Magnesium</keyword>
<evidence type="ECO:0000313" key="13">
    <source>
        <dbReference type="EMBL" id="OUO57546.1"/>
    </source>
</evidence>
<evidence type="ECO:0000256" key="8">
    <source>
        <dbReference type="ARBA" id="ARBA00022842"/>
    </source>
</evidence>
<keyword evidence="4" id="KW-0479">Metal-binding</keyword>
<dbReference type="GO" id="GO:0008654">
    <property type="term" value="P:phospholipid biosynthetic process"/>
    <property type="evidence" value="ECO:0007669"/>
    <property type="project" value="UniProtKB-KW"/>
</dbReference>
<dbReference type="InterPro" id="IPR005218">
    <property type="entry name" value="Diacylglycerol/lipid_kinase"/>
</dbReference>
<dbReference type="GO" id="GO:0046872">
    <property type="term" value="F:metal ion binding"/>
    <property type="evidence" value="ECO:0007669"/>
    <property type="project" value="UniProtKB-KW"/>
</dbReference>
<keyword evidence="10" id="KW-0594">Phospholipid biosynthesis</keyword>
<dbReference type="PROSITE" id="PS50146">
    <property type="entry name" value="DAGK"/>
    <property type="match status" value="1"/>
</dbReference>
<keyword evidence="7" id="KW-0067">ATP-binding</keyword>
<dbReference type="OrthoDB" id="9786026at2"/>
<name>A0A1Y4DEP9_9BACT</name>
<dbReference type="GO" id="GO:0005524">
    <property type="term" value="F:ATP binding"/>
    <property type="evidence" value="ECO:0007669"/>
    <property type="project" value="UniProtKB-KW"/>
</dbReference>
<reference evidence="14" key="1">
    <citation type="submission" date="2017-04" db="EMBL/GenBank/DDBJ databases">
        <title>Function of individual gut microbiota members based on whole genome sequencing of pure cultures obtained from chicken caecum.</title>
        <authorList>
            <person name="Medvecky M."/>
            <person name="Cejkova D."/>
            <person name="Polansky O."/>
            <person name="Karasova D."/>
            <person name="Kubasova T."/>
            <person name="Cizek A."/>
            <person name="Rychlik I."/>
        </authorList>
    </citation>
    <scope>NUCLEOTIDE SEQUENCE [LARGE SCALE GENOMIC DNA]</scope>
    <source>
        <strain evidence="14">An273</strain>
    </source>
</reference>
<dbReference type="NCBIfam" id="TIGR00147">
    <property type="entry name" value="YegS/Rv2252/BmrU family lipid kinase"/>
    <property type="match status" value="1"/>
</dbReference>
<dbReference type="InterPro" id="IPR016064">
    <property type="entry name" value="NAD/diacylglycerol_kinase_sf"/>
</dbReference>
<evidence type="ECO:0000256" key="4">
    <source>
        <dbReference type="ARBA" id="ARBA00022723"/>
    </source>
</evidence>
<evidence type="ECO:0000256" key="5">
    <source>
        <dbReference type="ARBA" id="ARBA00022741"/>
    </source>
</evidence>
<evidence type="ECO:0000256" key="10">
    <source>
        <dbReference type="ARBA" id="ARBA00023209"/>
    </source>
</evidence>
<organism evidence="13 14">
    <name type="scientific">Candidatus Avelusimicrobium gallicola</name>
    <dbReference type="NCBI Taxonomy" id="2562704"/>
    <lineage>
        <taxon>Bacteria</taxon>
        <taxon>Pseudomonadati</taxon>
        <taxon>Elusimicrobiota</taxon>
        <taxon>Elusimicrobia</taxon>
        <taxon>Elusimicrobiales</taxon>
        <taxon>Elusimicrobiaceae</taxon>
        <taxon>Candidatus Avelusimicrobium</taxon>
    </lineage>
</organism>
<comment type="cofactor">
    <cofactor evidence="1">
        <name>Mg(2+)</name>
        <dbReference type="ChEBI" id="CHEBI:18420"/>
    </cofactor>
</comment>
<dbReference type="Proteomes" id="UP000196368">
    <property type="component" value="Unassembled WGS sequence"/>
</dbReference>
<dbReference type="InterPro" id="IPR045540">
    <property type="entry name" value="YegS/DAGK_C"/>
</dbReference>
<feature type="domain" description="DAGKc" evidence="12">
    <location>
        <begin position="1"/>
        <end position="129"/>
    </location>
</feature>
<dbReference type="InterPro" id="IPR017438">
    <property type="entry name" value="ATP-NAD_kinase_N"/>
</dbReference>
<dbReference type="AlphaFoldDB" id="A0A1Y4DEP9"/>
<dbReference type="InterPro" id="IPR050187">
    <property type="entry name" value="Lipid_Phosphate_FormReg"/>
</dbReference>
<keyword evidence="9" id="KW-0443">Lipid metabolism</keyword>
<sequence length="295" mass="31724">MKLLFILNPHSGKLKGDADKIEAIGKAIQLNFPGADMRLTQAPGHATQLARAAVLAGYQAAIAIGGDGTINETARGLVGSQTALGVIPNGSGNGFARELGMPLLPQEALARLQKPRPFPCDVGYANGELFLNLAGVGIEADIAWQFMEQGKTGARGMWPYFKIGARTAFTYKPKTIALEVDGQTRTLAPLTLVFANGRQYGSNFKIAPEASLTDGQLDMVTVSDAPKWKLALAAPSFFTDKWRPFGITKTEHVKKALITRPGEIIYHIDGEPRKTADKLEISVAPAALTVWRPCR</sequence>
<protein>
    <recommendedName>
        <fullName evidence="12">DAGKc domain-containing protein</fullName>
    </recommendedName>
</protein>
<evidence type="ECO:0000256" key="3">
    <source>
        <dbReference type="ARBA" id="ARBA00022679"/>
    </source>
</evidence>
<accession>A0A1Y4DEP9</accession>
<keyword evidence="5" id="KW-0547">Nucleotide-binding</keyword>
<keyword evidence="2" id="KW-0444">Lipid biosynthesis</keyword>
<evidence type="ECO:0000313" key="14">
    <source>
        <dbReference type="Proteomes" id="UP000196368"/>
    </source>
</evidence>
<dbReference type="Gene3D" id="2.60.200.40">
    <property type="match status" value="1"/>
</dbReference>
<evidence type="ECO:0000256" key="1">
    <source>
        <dbReference type="ARBA" id="ARBA00001946"/>
    </source>
</evidence>
<dbReference type="Pfam" id="PF00781">
    <property type="entry name" value="DAGK_cat"/>
    <property type="match status" value="1"/>
</dbReference>
<evidence type="ECO:0000256" key="9">
    <source>
        <dbReference type="ARBA" id="ARBA00023098"/>
    </source>
</evidence>
<evidence type="ECO:0000256" key="11">
    <source>
        <dbReference type="ARBA" id="ARBA00023264"/>
    </source>
</evidence>
<dbReference type="Gene3D" id="3.40.50.10330">
    <property type="entry name" value="Probable inorganic polyphosphate/atp-NAD kinase, domain 1"/>
    <property type="match status" value="1"/>
</dbReference>
<dbReference type="EMBL" id="NFJD01000001">
    <property type="protein sequence ID" value="OUO57546.1"/>
    <property type="molecule type" value="Genomic_DNA"/>
</dbReference>
<evidence type="ECO:0000256" key="7">
    <source>
        <dbReference type="ARBA" id="ARBA00022840"/>
    </source>
</evidence>
<keyword evidence="3" id="KW-0808">Transferase</keyword>
<dbReference type="PANTHER" id="PTHR12358:SF106">
    <property type="entry name" value="LIPID KINASE YEGS"/>
    <property type="match status" value="1"/>
</dbReference>